<accession>A0ABV0Q1A9</accession>
<evidence type="ECO:0000313" key="2">
    <source>
        <dbReference type="Proteomes" id="UP001476798"/>
    </source>
</evidence>
<proteinExistence type="predicted"/>
<comment type="caution">
    <text evidence="1">The sequence shown here is derived from an EMBL/GenBank/DDBJ whole genome shotgun (WGS) entry which is preliminary data.</text>
</comment>
<name>A0ABV0Q1A9_9TELE</name>
<organism evidence="1 2">
    <name type="scientific">Goodea atripinnis</name>
    <dbReference type="NCBI Taxonomy" id="208336"/>
    <lineage>
        <taxon>Eukaryota</taxon>
        <taxon>Metazoa</taxon>
        <taxon>Chordata</taxon>
        <taxon>Craniata</taxon>
        <taxon>Vertebrata</taxon>
        <taxon>Euteleostomi</taxon>
        <taxon>Actinopterygii</taxon>
        <taxon>Neopterygii</taxon>
        <taxon>Teleostei</taxon>
        <taxon>Neoteleostei</taxon>
        <taxon>Acanthomorphata</taxon>
        <taxon>Ovalentaria</taxon>
        <taxon>Atherinomorphae</taxon>
        <taxon>Cyprinodontiformes</taxon>
        <taxon>Goodeidae</taxon>
        <taxon>Goodea</taxon>
    </lineage>
</organism>
<evidence type="ECO:0000313" key="1">
    <source>
        <dbReference type="EMBL" id="MEQ2189588.1"/>
    </source>
</evidence>
<dbReference type="Proteomes" id="UP001476798">
    <property type="component" value="Unassembled WGS sequence"/>
</dbReference>
<keyword evidence="2" id="KW-1185">Reference proteome</keyword>
<reference evidence="1 2" key="1">
    <citation type="submission" date="2021-06" db="EMBL/GenBank/DDBJ databases">
        <authorList>
            <person name="Palmer J.M."/>
        </authorList>
    </citation>
    <scope>NUCLEOTIDE SEQUENCE [LARGE SCALE GENOMIC DNA]</scope>
    <source>
        <strain evidence="1 2">GA_2019</strain>
        <tissue evidence="1">Muscle</tissue>
    </source>
</reference>
<protein>
    <submittedName>
        <fullName evidence="1">Uncharacterized protein</fullName>
    </submittedName>
</protein>
<dbReference type="EMBL" id="JAHRIO010093331">
    <property type="protein sequence ID" value="MEQ2189588.1"/>
    <property type="molecule type" value="Genomic_DNA"/>
</dbReference>
<gene>
    <name evidence="1" type="ORF">GOODEAATRI_026757</name>
</gene>
<sequence>MPIVHDRNAVSRMIYFVGPMTQAFALMTRELGRTLSMLVHAQHQVWLAHSSLTKPCRTLRALPVVPGELLGSRTRQQLVGSIDLPVGLLLLGQRQARCQGPSPLLFISWGPQAWLLDRDQLRPRGTMVGPRLPTQFEPLNLVAVSPGLLGAGGPAASTAVVRIAPLKPPHQIPAFID</sequence>